<dbReference type="AlphaFoldDB" id="A0A3N1MEI1"/>
<protein>
    <submittedName>
        <fullName evidence="2">Uncharacterized protein</fullName>
    </submittedName>
</protein>
<keyword evidence="3" id="KW-1185">Reference proteome</keyword>
<sequence>MTAPWPPTAGDIAAAVQAGASVRSLARHYGRGQTAVFNMAHALGVELQPEGRPPRTRKPDRPGRPPVPTSLAGPQPWPASRETIERLLLAGISDARAAGLFGVHPRTYGARRRKLLGSNARAGDGEVANAADYGFDPAARWPAGAWFEDDRRAVRAVCLGRLGGRPATVLPMVLVW</sequence>
<organism evidence="2 3">
    <name type="scientific">Stella humosa</name>
    <dbReference type="NCBI Taxonomy" id="94"/>
    <lineage>
        <taxon>Bacteria</taxon>
        <taxon>Pseudomonadati</taxon>
        <taxon>Pseudomonadota</taxon>
        <taxon>Alphaproteobacteria</taxon>
        <taxon>Rhodospirillales</taxon>
        <taxon>Stellaceae</taxon>
        <taxon>Stella</taxon>
    </lineage>
</organism>
<dbReference type="Proteomes" id="UP000278222">
    <property type="component" value="Unassembled WGS sequence"/>
</dbReference>
<dbReference type="EMBL" id="RJKX01000011">
    <property type="protein sequence ID" value="ROQ01130.1"/>
    <property type="molecule type" value="Genomic_DNA"/>
</dbReference>
<name>A0A3N1MEI1_9PROT</name>
<gene>
    <name evidence="2" type="ORF">EDC65_0307</name>
</gene>
<evidence type="ECO:0000313" key="3">
    <source>
        <dbReference type="Proteomes" id="UP000278222"/>
    </source>
</evidence>
<evidence type="ECO:0000256" key="1">
    <source>
        <dbReference type="SAM" id="MobiDB-lite"/>
    </source>
</evidence>
<feature type="region of interest" description="Disordered" evidence="1">
    <location>
        <begin position="45"/>
        <end position="78"/>
    </location>
</feature>
<reference evidence="2 3" key="1">
    <citation type="submission" date="2018-11" db="EMBL/GenBank/DDBJ databases">
        <title>Genomic Encyclopedia of Type Strains, Phase IV (KMG-IV): sequencing the most valuable type-strain genomes for metagenomic binning, comparative biology and taxonomic classification.</title>
        <authorList>
            <person name="Goeker M."/>
        </authorList>
    </citation>
    <scope>NUCLEOTIDE SEQUENCE [LARGE SCALE GENOMIC DNA]</scope>
    <source>
        <strain evidence="2 3">DSM 5900</strain>
    </source>
</reference>
<evidence type="ECO:0000313" key="2">
    <source>
        <dbReference type="EMBL" id="ROQ01130.1"/>
    </source>
</evidence>
<accession>A0A3N1MEI1</accession>
<proteinExistence type="predicted"/>
<comment type="caution">
    <text evidence="2">The sequence shown here is derived from an EMBL/GenBank/DDBJ whole genome shotgun (WGS) entry which is preliminary data.</text>
</comment>
<dbReference type="RefSeq" id="WP_123687928.1">
    <property type="nucleotide sequence ID" value="NZ_AP019700.1"/>
</dbReference>